<dbReference type="NCBIfam" id="NF006767">
    <property type="entry name" value="PRK09289.1"/>
    <property type="match status" value="1"/>
</dbReference>
<dbReference type="EC" id="2.5.1.9" evidence="4 9"/>
<evidence type="ECO:0000256" key="7">
    <source>
        <dbReference type="ARBA" id="ARBA00022679"/>
    </source>
</evidence>
<feature type="domain" description="Lumazine-binding" evidence="11">
    <location>
        <begin position="98"/>
        <end position="199"/>
    </location>
</feature>
<sequence length="218" mass="22228">MFTGIVEEVGEVVAVEWGRDCARLAVRGPVVTSDAVHGASIAVDGVCLTVVGRPDAATFTVDVMAETLHRSALRDVVAGRAVNLERPVAVGGRFGGHVVQGHVDGTGTVLERVPGQAWEVVRVGLPAQLARYVVVKGSITVDGVSLTVVDVEDEGPAGPSFTVSLIPATLTGTTLGRRRVGDAVNLEVDVLAKYVERLTVAGTAAGTVAGAGTAAVTA</sequence>
<evidence type="ECO:0000256" key="10">
    <source>
        <dbReference type="PROSITE-ProRule" id="PRU00524"/>
    </source>
</evidence>
<evidence type="ECO:0000256" key="1">
    <source>
        <dbReference type="ARBA" id="ARBA00000968"/>
    </source>
</evidence>
<keyword evidence="6" id="KW-0686">Riboflavin biosynthesis</keyword>
<evidence type="ECO:0000256" key="9">
    <source>
        <dbReference type="NCBIfam" id="TIGR00187"/>
    </source>
</evidence>
<dbReference type="Proteomes" id="UP001501195">
    <property type="component" value="Unassembled WGS sequence"/>
</dbReference>
<reference evidence="13" key="1">
    <citation type="journal article" date="2019" name="Int. J. Syst. Evol. Microbiol.">
        <title>The Global Catalogue of Microorganisms (GCM) 10K type strain sequencing project: providing services to taxonomists for standard genome sequencing and annotation.</title>
        <authorList>
            <consortium name="The Broad Institute Genomics Platform"/>
            <consortium name="The Broad Institute Genome Sequencing Center for Infectious Disease"/>
            <person name="Wu L."/>
            <person name="Ma J."/>
        </authorList>
    </citation>
    <scope>NUCLEOTIDE SEQUENCE [LARGE SCALE GENOMIC DNA]</scope>
    <source>
        <strain evidence="13">JCM 18126</strain>
    </source>
</reference>
<dbReference type="Gene3D" id="2.40.30.20">
    <property type="match status" value="2"/>
</dbReference>
<comment type="caution">
    <text evidence="12">The sequence shown here is derived from an EMBL/GenBank/DDBJ whole genome shotgun (WGS) entry which is preliminary data.</text>
</comment>
<dbReference type="InterPro" id="IPR017938">
    <property type="entry name" value="Riboflavin_synthase-like_b-brl"/>
</dbReference>
<dbReference type="InterPro" id="IPR026017">
    <property type="entry name" value="Lumazine-bd_dom"/>
</dbReference>
<dbReference type="InterPro" id="IPR023366">
    <property type="entry name" value="ATP_synth_asu-like_sf"/>
</dbReference>
<dbReference type="EMBL" id="BAABIL010000769">
    <property type="protein sequence ID" value="GAA4663005.1"/>
    <property type="molecule type" value="Genomic_DNA"/>
</dbReference>
<evidence type="ECO:0000256" key="4">
    <source>
        <dbReference type="ARBA" id="ARBA00012827"/>
    </source>
</evidence>
<name>A0ABP8VH11_9ACTN</name>
<dbReference type="CDD" id="cd00402">
    <property type="entry name" value="Riboflavin_synthase_like"/>
    <property type="match status" value="1"/>
</dbReference>
<dbReference type="SUPFAM" id="SSF63380">
    <property type="entry name" value="Riboflavin synthase domain-like"/>
    <property type="match status" value="2"/>
</dbReference>
<evidence type="ECO:0000256" key="3">
    <source>
        <dbReference type="ARBA" id="ARBA00004887"/>
    </source>
</evidence>
<evidence type="ECO:0000256" key="2">
    <source>
        <dbReference type="ARBA" id="ARBA00002803"/>
    </source>
</evidence>
<evidence type="ECO:0000256" key="8">
    <source>
        <dbReference type="ARBA" id="ARBA00022737"/>
    </source>
</evidence>
<evidence type="ECO:0000313" key="13">
    <source>
        <dbReference type="Proteomes" id="UP001501195"/>
    </source>
</evidence>
<dbReference type="PANTHER" id="PTHR21098:SF12">
    <property type="entry name" value="RIBOFLAVIN SYNTHASE"/>
    <property type="match status" value="1"/>
</dbReference>
<gene>
    <name evidence="12" type="ORF">GCM10023225_34960</name>
</gene>
<dbReference type="Pfam" id="PF00677">
    <property type="entry name" value="Lum_binding"/>
    <property type="match status" value="2"/>
</dbReference>
<dbReference type="PIRSF" id="PIRSF000498">
    <property type="entry name" value="Riboflavin_syn_A"/>
    <property type="match status" value="1"/>
</dbReference>
<keyword evidence="8" id="KW-0677">Repeat</keyword>
<keyword evidence="7" id="KW-0808">Transferase</keyword>
<dbReference type="InterPro" id="IPR001783">
    <property type="entry name" value="Lumazine-bd"/>
</dbReference>
<comment type="pathway">
    <text evidence="3">Cofactor biosynthesis; riboflavin biosynthesis; riboflavin from 2-hydroxy-3-oxobutyl phosphate and 5-amino-6-(D-ribitylamino)uracil: step 2/2.</text>
</comment>
<evidence type="ECO:0000256" key="5">
    <source>
        <dbReference type="ARBA" id="ARBA00013950"/>
    </source>
</evidence>
<dbReference type="RefSeq" id="WP_345714164.1">
    <property type="nucleotide sequence ID" value="NZ_BAABIL010000769.1"/>
</dbReference>
<feature type="domain" description="Lumazine-binding" evidence="11">
    <location>
        <begin position="1"/>
        <end position="97"/>
    </location>
</feature>
<comment type="catalytic activity">
    <reaction evidence="1">
        <text>2 6,7-dimethyl-8-(1-D-ribityl)lumazine + H(+) = 5-amino-6-(D-ribitylamino)uracil + riboflavin</text>
        <dbReference type="Rhea" id="RHEA:20772"/>
        <dbReference type="ChEBI" id="CHEBI:15378"/>
        <dbReference type="ChEBI" id="CHEBI:15934"/>
        <dbReference type="ChEBI" id="CHEBI:57986"/>
        <dbReference type="ChEBI" id="CHEBI:58201"/>
        <dbReference type="EC" id="2.5.1.9"/>
    </reaction>
</comment>
<protein>
    <recommendedName>
        <fullName evidence="5 9">Riboflavin synthase</fullName>
        <ecNumber evidence="4 9">2.5.1.9</ecNumber>
    </recommendedName>
</protein>
<keyword evidence="13" id="KW-1185">Reference proteome</keyword>
<comment type="function">
    <text evidence="2">Catalyzes the dismutation of two molecules of 6,7-dimethyl-8-ribityllumazine, resulting in the formation of riboflavin and 5-amino-6-(D-ribitylamino)uracil.</text>
</comment>
<feature type="repeat" description="Lumazine-binding" evidence="10">
    <location>
        <begin position="1"/>
        <end position="97"/>
    </location>
</feature>
<evidence type="ECO:0000259" key="11">
    <source>
        <dbReference type="PROSITE" id="PS51177"/>
    </source>
</evidence>
<organism evidence="12 13">
    <name type="scientific">Kineococcus glutinatus</name>
    <dbReference type="NCBI Taxonomy" id="1070872"/>
    <lineage>
        <taxon>Bacteria</taxon>
        <taxon>Bacillati</taxon>
        <taxon>Actinomycetota</taxon>
        <taxon>Actinomycetes</taxon>
        <taxon>Kineosporiales</taxon>
        <taxon>Kineosporiaceae</taxon>
        <taxon>Kineococcus</taxon>
    </lineage>
</organism>
<dbReference type="PANTHER" id="PTHR21098">
    <property type="entry name" value="RIBOFLAVIN SYNTHASE ALPHA CHAIN"/>
    <property type="match status" value="1"/>
</dbReference>
<dbReference type="NCBIfam" id="TIGR00187">
    <property type="entry name" value="ribE"/>
    <property type="match status" value="1"/>
</dbReference>
<accession>A0ABP8VH11</accession>
<feature type="repeat" description="Lumazine-binding" evidence="10">
    <location>
        <begin position="98"/>
        <end position="199"/>
    </location>
</feature>
<dbReference type="PROSITE" id="PS51177">
    <property type="entry name" value="LUMAZINE_BIND"/>
    <property type="match status" value="2"/>
</dbReference>
<proteinExistence type="predicted"/>
<evidence type="ECO:0000256" key="6">
    <source>
        <dbReference type="ARBA" id="ARBA00022619"/>
    </source>
</evidence>
<evidence type="ECO:0000313" key="12">
    <source>
        <dbReference type="EMBL" id="GAA4663005.1"/>
    </source>
</evidence>